<reference evidence="6 7" key="1">
    <citation type="journal article" date="2017" name="BMC Microbiol.">
        <title>Comparative genomics of Enterococcus spp. isolated from bovine feces.</title>
        <authorList>
            <person name="Beukers A.G."/>
            <person name="Zaheer R."/>
            <person name="Goji N."/>
            <person name="Amoako K.K."/>
            <person name="Chaves A.V."/>
            <person name="Ward M.P."/>
            <person name="McAllister T.A."/>
        </authorList>
    </citation>
    <scope>NUCLEOTIDE SEQUENCE [LARGE SCALE GENOMIC DNA]</scope>
    <source>
        <strain evidence="6 7">F1129D 143</strain>
    </source>
</reference>
<comment type="caution">
    <text evidence="6">The sequence shown here is derived from an EMBL/GenBank/DDBJ whole genome shotgun (WGS) entry which is preliminary data.</text>
</comment>
<dbReference type="EMBL" id="MJEA01000014">
    <property type="protein sequence ID" value="OQO68743.1"/>
    <property type="molecule type" value="Genomic_DNA"/>
</dbReference>
<dbReference type="NCBIfam" id="NF033794">
    <property type="entry name" value="chaper_CopZ_Eh"/>
    <property type="match status" value="1"/>
</dbReference>
<evidence type="ECO:0000256" key="1">
    <source>
        <dbReference type="ARBA" id="ARBA00015313"/>
    </source>
</evidence>
<evidence type="ECO:0000313" key="8">
    <source>
        <dbReference type="Proteomes" id="UP000321830"/>
    </source>
</evidence>
<dbReference type="Pfam" id="PF00403">
    <property type="entry name" value="HMA"/>
    <property type="match status" value="1"/>
</dbReference>
<dbReference type="STRING" id="112904.BH747_11295"/>
<dbReference type="InterPro" id="IPR036163">
    <property type="entry name" value="HMA_dom_sf"/>
</dbReference>
<dbReference type="PROSITE" id="PS50846">
    <property type="entry name" value="HMA_2"/>
    <property type="match status" value="1"/>
</dbReference>
<dbReference type="InterPro" id="IPR017969">
    <property type="entry name" value="Heavy-metal-associated_CS"/>
</dbReference>
<dbReference type="EMBL" id="BJWF01000007">
    <property type="protein sequence ID" value="GEL91613.1"/>
    <property type="molecule type" value="Genomic_DNA"/>
</dbReference>
<sequence>MKQEFSIKGMSCNHCVARIEETLNHLEGVKKATVNLKKETGKIKFDETKIQATKICQVINELGYQAEVI</sequence>
<organism evidence="6 7">
    <name type="scientific">Enterococcus villorum</name>
    <dbReference type="NCBI Taxonomy" id="112904"/>
    <lineage>
        <taxon>Bacteria</taxon>
        <taxon>Bacillati</taxon>
        <taxon>Bacillota</taxon>
        <taxon>Bacilli</taxon>
        <taxon>Lactobacillales</taxon>
        <taxon>Enterococcaceae</taxon>
        <taxon>Enterococcus</taxon>
    </lineage>
</organism>
<dbReference type="InterPro" id="IPR006122">
    <property type="entry name" value="HMA_Cu_ion-bd"/>
</dbReference>
<dbReference type="OrthoDB" id="9813965at2"/>
<dbReference type="CDD" id="cd00371">
    <property type="entry name" value="HMA"/>
    <property type="match status" value="1"/>
</dbReference>
<evidence type="ECO:0000256" key="2">
    <source>
        <dbReference type="ARBA" id="ARBA00022723"/>
    </source>
</evidence>
<dbReference type="InterPro" id="IPR006121">
    <property type="entry name" value="HMA_dom"/>
</dbReference>
<dbReference type="Gene3D" id="3.30.70.100">
    <property type="match status" value="1"/>
</dbReference>
<evidence type="ECO:0000259" key="4">
    <source>
        <dbReference type="PROSITE" id="PS50846"/>
    </source>
</evidence>
<dbReference type="NCBIfam" id="TIGR00003">
    <property type="entry name" value="copper ion binding protein"/>
    <property type="match status" value="1"/>
</dbReference>
<dbReference type="SUPFAM" id="SSF55008">
    <property type="entry name" value="HMA, heavy metal-associated domain"/>
    <property type="match status" value="1"/>
</dbReference>
<gene>
    <name evidence="5" type="primary">copZ</name>
    <name evidence="6" type="ORF">BH747_11295</name>
    <name evidence="5" type="ORF">EVI01_09500</name>
</gene>
<evidence type="ECO:0000313" key="6">
    <source>
        <dbReference type="EMBL" id="OQO68743.1"/>
    </source>
</evidence>
<dbReference type="PANTHER" id="PTHR46594">
    <property type="entry name" value="P-TYPE CATION-TRANSPORTING ATPASE"/>
    <property type="match status" value="1"/>
</dbReference>
<evidence type="ECO:0000313" key="7">
    <source>
        <dbReference type="Proteomes" id="UP000192477"/>
    </source>
</evidence>
<accession>A0A1V8YIC3</accession>
<reference evidence="5 8" key="2">
    <citation type="submission" date="2019-07" db="EMBL/GenBank/DDBJ databases">
        <title>Whole genome shotgun sequence of Enterococcus villorum NBRC 100699.</title>
        <authorList>
            <person name="Hosoyama A."/>
            <person name="Uohara A."/>
            <person name="Ohji S."/>
            <person name="Ichikawa N."/>
        </authorList>
    </citation>
    <scope>NUCLEOTIDE SEQUENCE [LARGE SCALE GENOMIC DNA]</scope>
    <source>
        <strain evidence="5 8">NBRC 100699</strain>
    </source>
</reference>
<name>A0A1V8YIC3_9ENTE</name>
<dbReference type="PANTHER" id="PTHR46594:SF4">
    <property type="entry name" value="P-TYPE CATION-TRANSPORTING ATPASE"/>
    <property type="match status" value="1"/>
</dbReference>
<dbReference type="Proteomes" id="UP000192477">
    <property type="component" value="Unassembled WGS sequence"/>
</dbReference>
<keyword evidence="2" id="KW-0479">Metal-binding</keyword>
<feature type="domain" description="HMA" evidence="4">
    <location>
        <begin position="1"/>
        <end position="67"/>
    </location>
</feature>
<evidence type="ECO:0000256" key="3">
    <source>
        <dbReference type="ARBA" id="ARBA00023008"/>
    </source>
</evidence>
<evidence type="ECO:0000313" key="5">
    <source>
        <dbReference type="EMBL" id="GEL91613.1"/>
    </source>
</evidence>
<dbReference type="Proteomes" id="UP000321830">
    <property type="component" value="Unassembled WGS sequence"/>
</dbReference>
<dbReference type="PRINTS" id="PR00942">
    <property type="entry name" value="CUATPASEI"/>
</dbReference>
<keyword evidence="3" id="KW-0186">Copper</keyword>
<dbReference type="RefSeq" id="WP_010752400.1">
    <property type="nucleotide sequence ID" value="NZ_BJWF01000007.1"/>
</dbReference>
<protein>
    <recommendedName>
        <fullName evidence="1">Copper chaperone CopZ</fullName>
    </recommendedName>
</protein>
<dbReference type="PROSITE" id="PS01047">
    <property type="entry name" value="HMA_1"/>
    <property type="match status" value="1"/>
</dbReference>
<proteinExistence type="predicted"/>
<dbReference type="GO" id="GO:0005507">
    <property type="term" value="F:copper ion binding"/>
    <property type="evidence" value="ECO:0007669"/>
    <property type="project" value="InterPro"/>
</dbReference>
<dbReference type="AlphaFoldDB" id="A0A1V8YIC3"/>
<dbReference type="FunFam" id="3.30.70.100:FF:000005">
    <property type="entry name" value="Copper-exporting P-type ATPase A"/>
    <property type="match status" value="1"/>
</dbReference>